<evidence type="ECO:0000256" key="1">
    <source>
        <dbReference type="SAM" id="SignalP"/>
    </source>
</evidence>
<dbReference type="PATRIC" id="fig|159743.3.peg.4564"/>
<organism evidence="2 3">
    <name type="scientific">Paenibacillus terrae</name>
    <dbReference type="NCBI Taxonomy" id="159743"/>
    <lineage>
        <taxon>Bacteria</taxon>
        <taxon>Bacillati</taxon>
        <taxon>Bacillota</taxon>
        <taxon>Bacilli</taxon>
        <taxon>Bacillales</taxon>
        <taxon>Paenibacillaceae</taxon>
        <taxon>Paenibacillus</taxon>
    </lineage>
</organism>
<evidence type="ECO:0000313" key="3">
    <source>
        <dbReference type="Proteomes" id="UP000032534"/>
    </source>
</evidence>
<evidence type="ECO:0000313" key="2">
    <source>
        <dbReference type="EMBL" id="KJD43825.1"/>
    </source>
</evidence>
<keyword evidence="1" id="KW-0732">Signal</keyword>
<accession>A0A0D7WXD8</accession>
<dbReference type="Proteomes" id="UP000032534">
    <property type="component" value="Unassembled WGS sequence"/>
</dbReference>
<feature type="signal peptide" evidence="1">
    <location>
        <begin position="1"/>
        <end position="27"/>
    </location>
</feature>
<dbReference type="AlphaFoldDB" id="A0A0D7WXD8"/>
<reference evidence="2 3" key="1">
    <citation type="submission" date="2014-11" db="EMBL/GenBank/DDBJ databases">
        <title>Draft Genome Sequences of Paenibacillus polymyxa NRRL B-30509 and Paenibacillus terrae NRRL B-30644, Strains from a Poultry Environment that Produce Tridecaptin A and Paenicidins.</title>
        <authorList>
            <person name="van Belkum M.J."/>
            <person name="Lohans C.T."/>
            <person name="Vederas J.C."/>
        </authorList>
    </citation>
    <scope>NUCLEOTIDE SEQUENCE [LARGE SCALE GENOMIC DNA]</scope>
    <source>
        <strain evidence="2 3">NRRL B-30644</strain>
    </source>
</reference>
<protein>
    <submittedName>
        <fullName evidence="2">Uncharacterized protein</fullName>
    </submittedName>
</protein>
<dbReference type="EMBL" id="JTHP01000048">
    <property type="protein sequence ID" value="KJD43825.1"/>
    <property type="molecule type" value="Genomic_DNA"/>
</dbReference>
<dbReference type="OrthoDB" id="2991472at2"/>
<gene>
    <name evidence="2" type="ORF">QD47_20545</name>
</gene>
<feature type="chain" id="PRO_5038814395" evidence="1">
    <location>
        <begin position="28"/>
        <end position="158"/>
    </location>
</feature>
<comment type="caution">
    <text evidence="2">The sequence shown here is derived from an EMBL/GenBank/DDBJ whole genome shotgun (WGS) entry which is preliminary data.</text>
</comment>
<dbReference type="RefSeq" id="WP_044647875.1">
    <property type="nucleotide sequence ID" value="NZ_JTHP01000048.1"/>
</dbReference>
<sequence>MKKVWITSLMAATLLSGVIAVPASMYALPSTDSSSVSSSAKDSLSESELQDIEGIAEYFNLSEQEKNDFIKAIQNKEDRGEYQTQGKLSWAVKALKAGYEKLPASVKAFIGVEGFLQILGVVDNFTGAIEDAIYAGALQVTGNETAAWWVTKALMLLL</sequence>
<name>A0A0D7WXD8_9BACL</name>
<keyword evidence="3" id="KW-1185">Reference proteome</keyword>
<proteinExistence type="predicted"/>